<dbReference type="NCBIfam" id="TIGR00585">
    <property type="entry name" value="mutl"/>
    <property type="match status" value="1"/>
</dbReference>
<evidence type="ECO:0000313" key="9">
    <source>
        <dbReference type="Proteomes" id="UP000614424"/>
    </source>
</evidence>
<dbReference type="Pfam" id="PF01119">
    <property type="entry name" value="DNA_mis_repair"/>
    <property type="match status" value="1"/>
</dbReference>
<name>A0A8J6TFN5_9BACT</name>
<keyword evidence="8" id="KW-0540">Nuclease</keyword>
<dbReference type="GO" id="GO:0005524">
    <property type="term" value="F:ATP binding"/>
    <property type="evidence" value="ECO:0007669"/>
    <property type="project" value="InterPro"/>
</dbReference>
<dbReference type="InterPro" id="IPR042121">
    <property type="entry name" value="MutL_C_regsub"/>
</dbReference>
<dbReference type="Pfam" id="PF08676">
    <property type="entry name" value="MutL_C"/>
    <property type="match status" value="1"/>
</dbReference>
<dbReference type="InterPro" id="IPR002099">
    <property type="entry name" value="MutL/Mlh/PMS"/>
</dbReference>
<evidence type="ECO:0000256" key="4">
    <source>
        <dbReference type="ARBA" id="ARBA00023204"/>
    </source>
</evidence>
<reference evidence="8 9" key="1">
    <citation type="submission" date="2020-08" db="EMBL/GenBank/DDBJ databases">
        <title>Bridging the membrane lipid divide: bacteria of the FCB group superphylum have the potential to synthesize archaeal ether lipids.</title>
        <authorList>
            <person name="Villanueva L."/>
            <person name="Von Meijenfeldt F.A.B."/>
            <person name="Westbye A.B."/>
            <person name="Yadav S."/>
            <person name="Hopmans E.C."/>
            <person name="Dutilh B.E."/>
            <person name="Sinninghe Damste J.S."/>
        </authorList>
    </citation>
    <scope>NUCLEOTIDE SEQUENCE [LARGE SCALE GENOMIC DNA]</scope>
    <source>
        <strain evidence="8">NIOZ-UU47</strain>
    </source>
</reference>
<evidence type="ECO:0000259" key="7">
    <source>
        <dbReference type="SMART" id="SM01340"/>
    </source>
</evidence>
<dbReference type="CDD" id="cd16926">
    <property type="entry name" value="HATPase_MutL-MLH-PMS-like"/>
    <property type="match status" value="1"/>
</dbReference>
<keyword evidence="4 5" id="KW-0234">DNA repair</keyword>
<dbReference type="CDD" id="cd00782">
    <property type="entry name" value="MutL_Trans"/>
    <property type="match status" value="1"/>
</dbReference>
<dbReference type="InterPro" id="IPR013507">
    <property type="entry name" value="DNA_mismatch_S5_2-like"/>
</dbReference>
<keyword evidence="8" id="KW-0378">Hydrolase</keyword>
<dbReference type="InterPro" id="IPR037198">
    <property type="entry name" value="MutL_C_sf"/>
</dbReference>
<protein>
    <recommendedName>
        <fullName evidence="2 5">DNA mismatch repair protein MutL</fullName>
    </recommendedName>
</protein>
<evidence type="ECO:0000256" key="1">
    <source>
        <dbReference type="ARBA" id="ARBA00006082"/>
    </source>
</evidence>
<dbReference type="InterPro" id="IPR014721">
    <property type="entry name" value="Ribsml_uS5_D2-typ_fold_subgr"/>
</dbReference>
<dbReference type="PANTHER" id="PTHR10073">
    <property type="entry name" value="DNA MISMATCH REPAIR PROTEIN MLH, PMS, MUTL"/>
    <property type="match status" value="1"/>
</dbReference>
<evidence type="ECO:0000313" key="8">
    <source>
        <dbReference type="EMBL" id="MBC8317707.1"/>
    </source>
</evidence>
<dbReference type="PANTHER" id="PTHR10073:SF12">
    <property type="entry name" value="DNA MISMATCH REPAIR PROTEIN MLH1"/>
    <property type="match status" value="1"/>
</dbReference>
<dbReference type="AlphaFoldDB" id="A0A8J6TFN5"/>
<dbReference type="FunFam" id="3.30.565.10:FF:000003">
    <property type="entry name" value="DNA mismatch repair endonuclease MutL"/>
    <property type="match status" value="1"/>
</dbReference>
<dbReference type="InterPro" id="IPR038973">
    <property type="entry name" value="MutL/Mlh/Pms-like"/>
</dbReference>
<feature type="domain" description="DNA mismatch repair protein S5" evidence="7">
    <location>
        <begin position="210"/>
        <end position="332"/>
    </location>
</feature>
<keyword evidence="3 5" id="KW-0227">DNA damage</keyword>
<dbReference type="GO" id="GO:0032300">
    <property type="term" value="C:mismatch repair complex"/>
    <property type="evidence" value="ECO:0007669"/>
    <property type="project" value="InterPro"/>
</dbReference>
<dbReference type="SUPFAM" id="SSF118116">
    <property type="entry name" value="DNA mismatch repair protein MutL"/>
    <property type="match status" value="1"/>
</dbReference>
<evidence type="ECO:0000256" key="5">
    <source>
        <dbReference type="HAMAP-Rule" id="MF_00149"/>
    </source>
</evidence>
<dbReference type="InterPro" id="IPR042120">
    <property type="entry name" value="MutL_C_dimsub"/>
</dbReference>
<evidence type="ECO:0000256" key="3">
    <source>
        <dbReference type="ARBA" id="ARBA00022763"/>
    </source>
</evidence>
<gene>
    <name evidence="5 8" type="primary">mutL</name>
    <name evidence="8" type="ORF">H8E41_07350</name>
</gene>
<dbReference type="SMART" id="SM01340">
    <property type="entry name" value="DNA_mis_repair"/>
    <property type="match status" value="1"/>
</dbReference>
<dbReference type="Pfam" id="PF13589">
    <property type="entry name" value="HATPase_c_3"/>
    <property type="match status" value="1"/>
</dbReference>
<feature type="domain" description="MutL C-terminal dimerisation" evidence="6">
    <location>
        <begin position="437"/>
        <end position="581"/>
    </location>
</feature>
<dbReference type="Gene3D" id="3.30.230.10">
    <property type="match status" value="1"/>
</dbReference>
<comment type="function">
    <text evidence="5">This protein is involved in the repair of mismatches in DNA. It is required for dam-dependent methyl-directed DNA mismatch repair. May act as a 'molecular matchmaker', a protein that promotes the formation of a stable complex between two or more DNA-binding proteins in an ATP-dependent manner without itself being part of a final effector complex.</text>
</comment>
<dbReference type="Gene3D" id="3.30.565.10">
    <property type="entry name" value="Histidine kinase-like ATPase, C-terminal domain"/>
    <property type="match status" value="1"/>
</dbReference>
<comment type="similarity">
    <text evidence="1 5">Belongs to the DNA mismatch repair MutL/HexB family.</text>
</comment>
<dbReference type="InterPro" id="IPR020667">
    <property type="entry name" value="DNA_mismatch_repair_MutL"/>
</dbReference>
<dbReference type="InterPro" id="IPR020568">
    <property type="entry name" value="Ribosomal_Su5_D2-typ_SF"/>
</dbReference>
<dbReference type="InterPro" id="IPR036890">
    <property type="entry name" value="HATPase_C_sf"/>
</dbReference>
<dbReference type="GO" id="GO:0004519">
    <property type="term" value="F:endonuclease activity"/>
    <property type="evidence" value="ECO:0007669"/>
    <property type="project" value="UniProtKB-KW"/>
</dbReference>
<dbReference type="HAMAP" id="MF_00149">
    <property type="entry name" value="DNA_mis_repair"/>
    <property type="match status" value="1"/>
</dbReference>
<proteinExistence type="inferred from homology"/>
<evidence type="ECO:0000256" key="2">
    <source>
        <dbReference type="ARBA" id="ARBA00021975"/>
    </source>
</evidence>
<keyword evidence="8" id="KW-0255">Endonuclease</keyword>
<sequence>MSKIQILPENLANQIAAGEVVERPASVVKELVENGIDAGASHIDIQVAGGGTRLIRIIDDGVGMDQDDILLCLERHATSKLLTVEQLTSISTLGFRGEAIPSISSVSRMTITSRTESSPLGAQAELRFGQVRKVHDMGCAKGTLIEVRDLFGNVPARKKFLKTARTELSHVEEVAVNAALSHPHIGFSYSVDGRTVFSFSAGSDTQEVRVKRFISQKSDSPLIHVAHSMQEQSGVFALHGFILPPEEAPAGAVKLRLFVNSRAVRDRMINHAVAEGLHGFLMKGRRPAGVLFLEIPPADVDVNVHPTKQEIRFHKPSLLHNLVSHGVRQGMEQYQETIKYAVFGRKDPGVTEKEDSEPPVIPGAQATEFQSSSAPSLVVKEPRPLFRHGEASRTIEEQGRPEKMYSPPLLGEYEPPQDAFTIHDNEERSPHIGTLKYIGQLHDSYILCSSEDGFVVIDQHAAHERLLFETLKKQYTSQKMTGQALLFPEVIECSPEQENILQKYSEEISTLGIDISEFGGNSYVIKAVPAILSHIGPLEIIEGIFDRYLGRETKGKGEAAGVDDVLSLMACKAAVKANRELLPAEGRELLKRMEEAAIFSHCPHGRPVMKRFTRADVEKWFYR</sequence>
<accession>A0A8J6TFN5</accession>
<dbReference type="GO" id="GO:0006298">
    <property type="term" value="P:mismatch repair"/>
    <property type="evidence" value="ECO:0007669"/>
    <property type="project" value="UniProtKB-UniRule"/>
</dbReference>
<evidence type="ECO:0000259" key="6">
    <source>
        <dbReference type="SMART" id="SM00853"/>
    </source>
</evidence>
<dbReference type="SUPFAM" id="SSF54211">
    <property type="entry name" value="Ribosomal protein S5 domain 2-like"/>
    <property type="match status" value="1"/>
</dbReference>
<dbReference type="SUPFAM" id="SSF55874">
    <property type="entry name" value="ATPase domain of HSP90 chaperone/DNA topoisomerase II/histidine kinase"/>
    <property type="match status" value="1"/>
</dbReference>
<dbReference type="InterPro" id="IPR014790">
    <property type="entry name" value="MutL_C"/>
</dbReference>
<dbReference type="GO" id="GO:0016887">
    <property type="term" value="F:ATP hydrolysis activity"/>
    <property type="evidence" value="ECO:0007669"/>
    <property type="project" value="InterPro"/>
</dbReference>
<dbReference type="Gene3D" id="3.30.1370.100">
    <property type="entry name" value="MutL, C-terminal domain, regulatory subdomain"/>
    <property type="match status" value="1"/>
</dbReference>
<organism evidence="8 9">
    <name type="scientific">Candidatus Desulfobia pelagia</name>
    <dbReference type="NCBI Taxonomy" id="2841692"/>
    <lineage>
        <taxon>Bacteria</taxon>
        <taxon>Pseudomonadati</taxon>
        <taxon>Thermodesulfobacteriota</taxon>
        <taxon>Desulfobulbia</taxon>
        <taxon>Desulfobulbales</taxon>
        <taxon>Desulfobulbaceae</taxon>
        <taxon>Candidatus Desulfobia</taxon>
    </lineage>
</organism>
<dbReference type="Gene3D" id="3.30.1540.20">
    <property type="entry name" value="MutL, C-terminal domain, dimerisation subdomain"/>
    <property type="match status" value="1"/>
</dbReference>
<comment type="caution">
    <text evidence="8">The sequence shown here is derived from an EMBL/GenBank/DDBJ whole genome shotgun (WGS) entry which is preliminary data.</text>
</comment>
<dbReference type="Proteomes" id="UP000614424">
    <property type="component" value="Unassembled WGS sequence"/>
</dbReference>
<dbReference type="GO" id="GO:0140664">
    <property type="term" value="F:ATP-dependent DNA damage sensor activity"/>
    <property type="evidence" value="ECO:0007669"/>
    <property type="project" value="InterPro"/>
</dbReference>
<dbReference type="SMART" id="SM00853">
    <property type="entry name" value="MutL_C"/>
    <property type="match status" value="1"/>
</dbReference>
<dbReference type="GO" id="GO:0030983">
    <property type="term" value="F:mismatched DNA binding"/>
    <property type="evidence" value="ECO:0007669"/>
    <property type="project" value="InterPro"/>
</dbReference>
<dbReference type="EMBL" id="JACNJZ010000100">
    <property type="protein sequence ID" value="MBC8317707.1"/>
    <property type="molecule type" value="Genomic_DNA"/>
</dbReference>